<dbReference type="EMBL" id="LHZY01000055">
    <property type="protein sequence ID" value="KXV70729.1"/>
    <property type="molecule type" value="Genomic_DNA"/>
</dbReference>
<evidence type="ECO:0000313" key="4">
    <source>
        <dbReference type="EMBL" id="KXV76687.1"/>
    </source>
</evidence>
<evidence type="ECO:0000313" key="8">
    <source>
        <dbReference type="Proteomes" id="UP000075473"/>
    </source>
</evidence>
<dbReference type="Proteomes" id="UP000075462">
    <property type="component" value="Unassembled WGS sequence"/>
</dbReference>
<evidence type="ECO:0000313" key="7">
    <source>
        <dbReference type="Proteomes" id="UP000075462"/>
    </source>
</evidence>
<dbReference type="EMBL" id="LHZA01000101">
    <property type="protein sequence ID" value="KXU99973.1"/>
    <property type="molecule type" value="Genomic_DNA"/>
</dbReference>
<evidence type="ECO:0000313" key="9">
    <source>
        <dbReference type="Proteomes" id="UP001523543"/>
    </source>
</evidence>
<dbReference type="EMBL" id="LIAA01000047">
    <property type="protein sequence ID" value="KXV76687.1"/>
    <property type="molecule type" value="Genomic_DNA"/>
</dbReference>
<proteinExistence type="predicted"/>
<reference evidence="6 7" key="1">
    <citation type="submission" date="2015-06" db="EMBL/GenBank/DDBJ databases">
        <title>Improved classification and identification of acetic acid bacteria using matrix-assisted laser desorption/ionization time-of-flight mass spectrometry; Gluconobacter nephelii and Gluconobacter uchimurae are later heterotypic synonyms of Gluconobacter japonicus and Gluconobacter oxydans, respectively.</title>
        <authorList>
            <person name="Li L."/>
            <person name="Cleenwerck I."/>
            <person name="De Vuyst L."/>
            <person name="Vandamme P."/>
        </authorList>
    </citation>
    <scope>NUCLEOTIDE SEQUENCE [LARGE SCALE GENOMIC DNA]</scope>
    <source>
        <strain evidence="4 7">LMG 1545</strain>
        <strain evidence="3 6">LMG 1608</strain>
        <strain evidence="2 8">LMG 1625</strain>
    </source>
</reference>
<evidence type="ECO:0000256" key="1">
    <source>
        <dbReference type="SAM" id="Phobius"/>
    </source>
</evidence>
<dbReference type="EMBL" id="JAMYZR010000003">
    <property type="protein sequence ID" value="MCP1245101.1"/>
    <property type="molecule type" value="Genomic_DNA"/>
</dbReference>
<evidence type="ECO:0000313" key="6">
    <source>
        <dbReference type="Proteomes" id="UP000075312"/>
    </source>
</evidence>
<keyword evidence="1" id="KW-1133">Transmembrane helix</keyword>
<keyword evidence="1" id="KW-0472">Membrane</keyword>
<protein>
    <recommendedName>
        <fullName evidence="10">Helix-turn-helix domain-containing protein</fullName>
    </recommendedName>
</protein>
<keyword evidence="9" id="KW-1185">Reference proteome</keyword>
<keyword evidence="1" id="KW-0812">Transmembrane</keyword>
<evidence type="ECO:0000313" key="5">
    <source>
        <dbReference type="EMBL" id="MCP1245101.1"/>
    </source>
</evidence>
<dbReference type="Proteomes" id="UP001523543">
    <property type="component" value="Unassembled WGS sequence"/>
</dbReference>
<feature type="transmembrane region" description="Helical" evidence="1">
    <location>
        <begin position="117"/>
        <end position="139"/>
    </location>
</feature>
<dbReference type="GeneID" id="29557702"/>
<dbReference type="Proteomes" id="UP000075312">
    <property type="component" value="Unassembled WGS sequence"/>
</dbReference>
<dbReference type="OrthoDB" id="7224327at2"/>
<reference evidence="5 9" key="2">
    <citation type="submission" date="2022-06" db="EMBL/GenBank/DDBJ databases">
        <title>Acetobacer genomes from food samples.</title>
        <authorList>
            <person name="Sombolestani A."/>
        </authorList>
    </citation>
    <scope>NUCLEOTIDE SEQUENCE [LARGE SCALE GENOMIC DNA]</scope>
    <source>
        <strain evidence="5 9">R-83281</strain>
    </source>
</reference>
<dbReference type="AlphaFoldDB" id="A0A149QS14"/>
<dbReference type="PATRIC" id="fig|178900.5.peg.234"/>
<dbReference type="Proteomes" id="UP000075473">
    <property type="component" value="Unassembled WGS sequence"/>
</dbReference>
<evidence type="ECO:0000313" key="3">
    <source>
        <dbReference type="EMBL" id="KXV70729.1"/>
    </source>
</evidence>
<comment type="caution">
    <text evidence="2">The sequence shown here is derived from an EMBL/GenBank/DDBJ whole genome shotgun (WGS) entry which is preliminary data.</text>
</comment>
<evidence type="ECO:0008006" key="10">
    <source>
        <dbReference type="Google" id="ProtNLM"/>
    </source>
</evidence>
<organism evidence="2 8">
    <name type="scientific">Acetobacter cerevisiae</name>
    <dbReference type="NCBI Taxonomy" id="178900"/>
    <lineage>
        <taxon>Bacteria</taxon>
        <taxon>Pseudomonadati</taxon>
        <taxon>Pseudomonadota</taxon>
        <taxon>Alphaproteobacteria</taxon>
        <taxon>Acetobacterales</taxon>
        <taxon>Acetobacteraceae</taxon>
        <taxon>Acetobacter</taxon>
    </lineage>
</organism>
<accession>A0A149QS14</accession>
<name>A0A149QS14_9PROT</name>
<dbReference type="RefSeq" id="WP_061506187.1">
    <property type="nucleotide sequence ID" value="NZ_JAMYZR010000003.1"/>
</dbReference>
<gene>
    <name evidence="2" type="ORF">AD928_02135</name>
    <name evidence="3" type="ORF">AD952_12045</name>
    <name evidence="4" type="ORF">AD954_10610</name>
    <name evidence="5" type="ORF">NKW54_04000</name>
</gene>
<evidence type="ECO:0000313" key="2">
    <source>
        <dbReference type="EMBL" id="KXU99973.1"/>
    </source>
</evidence>
<sequence length="149" mass="16358">MKKPPAHADRPSQQATVCQFPLQQVLNRTQAAEYLGVPARRLQALALLGGGPERVRQSGGVAQFRKDDLDQYSAEMFSRAGLSSDALNRYRGMRAASGYAGRDAFMDMASRDELSQACAYVGGRVIILLGMVVIVLSHTPLSRFLFHMQ</sequence>